<gene>
    <name evidence="2" type="ORF">UFOPK1358_00216</name>
</gene>
<feature type="compositionally biased region" description="Low complexity" evidence="1">
    <location>
        <begin position="30"/>
        <end position="44"/>
    </location>
</feature>
<proteinExistence type="predicted"/>
<dbReference type="Pfam" id="PF03583">
    <property type="entry name" value="LIP"/>
    <property type="match status" value="1"/>
</dbReference>
<dbReference type="GO" id="GO:0004806">
    <property type="term" value="F:triacylglycerol lipase activity"/>
    <property type="evidence" value="ECO:0007669"/>
    <property type="project" value="InterPro"/>
</dbReference>
<sequence length="436" mass="45163">MAAVCLAALLALAGACSTAEQTNSSKQSNSSEQGNPSKQSSSSEQSKDTQEPQPSSAAESVPRLERDGDAYRVPDPLPTQEPGRLLAVTPGRSSKTFGGATRIELLYVSSRYDGQPVAVSGTLLTPKGAPPEGGWPIVSWGHGTTGVADVCAPSTTENLYYNEYAQQVRSLLATGYAVAASDYIGLATPGPHSYTVGVDLGNAMADIVPAARSADPKLSTTWFAIGHSEGGQAALFATRSAARHPDLHLAATVAIAPTSSLGSALQAIISGGLPADVVYGLYLLVGLSTVDPSITVEQFSGPAAAPHLDLITQSGCLLDAFPKFETENVDQVFNISPTDMARISGLLAAVGNPDQEPTVGPLLLVQGEDDQDIPAGITELLSEHLQQLGVDVTLRVYPDLGHDTVLGPATCETLDWLAQHGGPTPADCVPEPTDMS</sequence>
<dbReference type="GO" id="GO:0016042">
    <property type="term" value="P:lipid catabolic process"/>
    <property type="evidence" value="ECO:0007669"/>
    <property type="project" value="InterPro"/>
</dbReference>
<feature type="region of interest" description="Disordered" evidence="1">
    <location>
        <begin position="17"/>
        <end position="92"/>
    </location>
</feature>
<evidence type="ECO:0000313" key="2">
    <source>
        <dbReference type="EMBL" id="CAB4530373.1"/>
    </source>
</evidence>
<protein>
    <submittedName>
        <fullName evidence="2">Unannotated protein</fullName>
    </submittedName>
</protein>
<reference evidence="2" key="1">
    <citation type="submission" date="2020-05" db="EMBL/GenBank/DDBJ databases">
        <authorList>
            <person name="Chiriac C."/>
            <person name="Salcher M."/>
            <person name="Ghai R."/>
            <person name="Kavagutti S V."/>
        </authorList>
    </citation>
    <scope>NUCLEOTIDE SEQUENCE</scope>
</reference>
<evidence type="ECO:0000256" key="1">
    <source>
        <dbReference type="SAM" id="MobiDB-lite"/>
    </source>
</evidence>
<dbReference type="SUPFAM" id="SSF53474">
    <property type="entry name" value="alpha/beta-Hydrolases"/>
    <property type="match status" value="1"/>
</dbReference>
<organism evidence="2">
    <name type="scientific">freshwater metagenome</name>
    <dbReference type="NCBI Taxonomy" id="449393"/>
    <lineage>
        <taxon>unclassified sequences</taxon>
        <taxon>metagenomes</taxon>
        <taxon>ecological metagenomes</taxon>
    </lineage>
</organism>
<accession>A0A6J6AWC9</accession>
<dbReference type="EMBL" id="CAEZSF010000010">
    <property type="protein sequence ID" value="CAB4530373.1"/>
    <property type="molecule type" value="Genomic_DNA"/>
</dbReference>
<dbReference type="Gene3D" id="3.40.50.1820">
    <property type="entry name" value="alpha/beta hydrolase"/>
    <property type="match status" value="2"/>
</dbReference>
<dbReference type="PANTHER" id="PTHR34853">
    <property type="match status" value="1"/>
</dbReference>
<dbReference type="PANTHER" id="PTHR34853:SF1">
    <property type="entry name" value="LIPASE 5"/>
    <property type="match status" value="1"/>
</dbReference>
<dbReference type="InterPro" id="IPR029058">
    <property type="entry name" value="AB_hydrolase_fold"/>
</dbReference>
<name>A0A6J6AWC9_9ZZZZ</name>
<feature type="compositionally biased region" description="Polar residues" evidence="1">
    <location>
        <begin position="18"/>
        <end position="29"/>
    </location>
</feature>
<dbReference type="AlphaFoldDB" id="A0A6J6AWC9"/>
<dbReference type="PIRSF" id="PIRSF029171">
    <property type="entry name" value="Esterase_LipA"/>
    <property type="match status" value="1"/>
</dbReference>
<dbReference type="InterPro" id="IPR005152">
    <property type="entry name" value="Lipase_secreted"/>
</dbReference>
<feature type="compositionally biased region" description="Basic and acidic residues" evidence="1">
    <location>
        <begin position="62"/>
        <end position="72"/>
    </location>
</feature>